<dbReference type="SUPFAM" id="SSF50998">
    <property type="entry name" value="Quinoprotein alcohol dehydrogenase-like"/>
    <property type="match status" value="1"/>
</dbReference>
<reference evidence="7 8" key="1">
    <citation type="submission" date="2024-02" db="EMBL/GenBank/DDBJ databases">
        <authorList>
            <person name="Daric V."/>
            <person name="Darras S."/>
        </authorList>
    </citation>
    <scope>NUCLEOTIDE SEQUENCE [LARGE SCALE GENOMIC DNA]</scope>
</reference>
<dbReference type="PRINTS" id="PR00320">
    <property type="entry name" value="GPROTEINBRPT"/>
</dbReference>
<evidence type="ECO:0000313" key="8">
    <source>
        <dbReference type="Proteomes" id="UP001642483"/>
    </source>
</evidence>
<dbReference type="InterPro" id="IPR015943">
    <property type="entry name" value="WD40/YVTN_repeat-like_dom_sf"/>
</dbReference>
<dbReference type="CDD" id="cd00200">
    <property type="entry name" value="WD40"/>
    <property type="match status" value="2"/>
</dbReference>
<keyword evidence="8" id="KW-1185">Reference proteome</keyword>
<dbReference type="EMBL" id="CAWYQH010000099">
    <property type="protein sequence ID" value="CAK8685266.1"/>
    <property type="molecule type" value="Genomic_DNA"/>
</dbReference>
<protein>
    <recommendedName>
        <fullName evidence="6">U3 small nucleolar RNA-associated protein 13 C-terminal domain-containing protein</fullName>
    </recommendedName>
</protein>
<dbReference type="Pfam" id="PF00400">
    <property type="entry name" value="WD40"/>
    <property type="match status" value="9"/>
</dbReference>
<feature type="repeat" description="WD" evidence="5">
    <location>
        <begin position="535"/>
        <end position="576"/>
    </location>
</feature>
<comment type="caution">
    <text evidence="7">The sequence shown here is derived from an EMBL/GenBank/DDBJ whole genome shotgun (WGS) entry which is preliminary data.</text>
</comment>
<dbReference type="InterPro" id="IPR020472">
    <property type="entry name" value="WD40_PAC1"/>
</dbReference>
<feature type="repeat" description="WD" evidence="5">
    <location>
        <begin position="444"/>
        <end position="480"/>
    </location>
</feature>
<gene>
    <name evidence="7" type="ORF">CVLEPA_LOCUS16405</name>
</gene>
<feature type="repeat" description="WD" evidence="5">
    <location>
        <begin position="398"/>
        <end position="439"/>
    </location>
</feature>
<evidence type="ECO:0000256" key="5">
    <source>
        <dbReference type="PROSITE-ProRule" id="PRU00221"/>
    </source>
</evidence>
<feature type="repeat" description="WD" evidence="5">
    <location>
        <begin position="123"/>
        <end position="156"/>
    </location>
</feature>
<dbReference type="Gene3D" id="2.130.10.10">
    <property type="entry name" value="YVTN repeat-like/Quinoprotein amine dehydrogenase"/>
    <property type="match status" value="3"/>
</dbReference>
<feature type="repeat" description="WD" evidence="5">
    <location>
        <begin position="577"/>
        <end position="618"/>
    </location>
</feature>
<dbReference type="PANTHER" id="PTHR19854">
    <property type="entry name" value="TRANSDUCIN BETA-LIKE 3"/>
    <property type="match status" value="1"/>
</dbReference>
<evidence type="ECO:0000259" key="6">
    <source>
        <dbReference type="Pfam" id="PF08625"/>
    </source>
</evidence>
<organism evidence="7 8">
    <name type="scientific">Clavelina lepadiformis</name>
    <name type="common">Light-bulb sea squirt</name>
    <name type="synonym">Ascidia lepadiformis</name>
    <dbReference type="NCBI Taxonomy" id="159417"/>
    <lineage>
        <taxon>Eukaryota</taxon>
        <taxon>Metazoa</taxon>
        <taxon>Chordata</taxon>
        <taxon>Tunicata</taxon>
        <taxon>Ascidiacea</taxon>
        <taxon>Aplousobranchia</taxon>
        <taxon>Clavelinidae</taxon>
        <taxon>Clavelina</taxon>
    </lineage>
</organism>
<dbReference type="SMART" id="SM00320">
    <property type="entry name" value="WD40"/>
    <property type="match status" value="12"/>
</dbReference>
<dbReference type="Proteomes" id="UP001642483">
    <property type="component" value="Unassembled WGS sequence"/>
</dbReference>
<dbReference type="InterPro" id="IPR019775">
    <property type="entry name" value="WD40_repeat_CS"/>
</dbReference>
<evidence type="ECO:0000256" key="1">
    <source>
        <dbReference type="ARBA" id="ARBA00004604"/>
    </source>
</evidence>
<keyword evidence="3" id="KW-0677">Repeat</keyword>
<keyword evidence="2 5" id="KW-0853">WD repeat</keyword>
<evidence type="ECO:0000256" key="4">
    <source>
        <dbReference type="ARBA" id="ARBA00023242"/>
    </source>
</evidence>
<evidence type="ECO:0000256" key="3">
    <source>
        <dbReference type="ARBA" id="ARBA00022737"/>
    </source>
</evidence>
<name>A0ABP0G0A0_CLALP</name>
<dbReference type="SUPFAM" id="SSF50978">
    <property type="entry name" value="WD40 repeat-like"/>
    <property type="match status" value="1"/>
</dbReference>
<feature type="repeat" description="WD" evidence="5">
    <location>
        <begin position="207"/>
        <end position="239"/>
    </location>
</feature>
<feature type="domain" description="U3 small nucleolar RNA-associated protein 13 C-terminal" evidence="6">
    <location>
        <begin position="673"/>
        <end position="806"/>
    </location>
</feature>
<feature type="repeat" description="WD" evidence="5">
    <location>
        <begin position="493"/>
        <end position="534"/>
    </location>
</feature>
<dbReference type="InterPro" id="IPR013934">
    <property type="entry name" value="Utp13_C"/>
</dbReference>
<comment type="subcellular location">
    <subcellularLocation>
        <location evidence="1">Nucleus</location>
        <location evidence="1">Nucleolus</location>
    </subcellularLocation>
</comment>
<accession>A0ABP0G0A0</accession>
<dbReference type="InterPro" id="IPR001680">
    <property type="entry name" value="WD40_rpt"/>
</dbReference>
<dbReference type="InterPro" id="IPR011047">
    <property type="entry name" value="Quinoprotein_ADH-like_sf"/>
</dbReference>
<evidence type="ECO:0000313" key="7">
    <source>
        <dbReference type="EMBL" id="CAK8685266.1"/>
    </source>
</evidence>
<dbReference type="PROSITE" id="PS50082">
    <property type="entry name" value="WD_REPEATS_2"/>
    <property type="match status" value="8"/>
</dbReference>
<dbReference type="PANTHER" id="PTHR19854:SF15">
    <property type="entry name" value="TRANSDUCIN BETA-LIKE PROTEIN 3"/>
    <property type="match status" value="1"/>
</dbReference>
<feature type="repeat" description="WD" evidence="5">
    <location>
        <begin position="165"/>
        <end position="206"/>
    </location>
</feature>
<dbReference type="PROSITE" id="PS50294">
    <property type="entry name" value="WD_REPEATS_REGION"/>
    <property type="match status" value="8"/>
</dbReference>
<sequence>MIVLVWLYSKDYNLKMNKENVLSAKKLHAHSTYAVKKKFGPFYTGGQVSVSKDGKQLLCSCGDNVQVVSLDSGLVEKVLSHEGVDVTAFAVSPDDKIIITASKALLLKQWLWKDEVKCVRTWKAIHLSSIQCMDFDPSSTVLATGGSDGSIKVWDLVGQYCTHNFRGAHGVINTVKFHCHNLTLYSSADDYTIRVWDLQSSKLISVLSSHVSAVTSLHFPSDNCLVSSGRDGVLCIWNVPELRSTVPSLMQPTKIIPVYENVNDAVILQPNELQKLSEDILQEDFFIITAGDKGTIRIWGNRSGKCVLSQKVLAETKGIAYNCVNKLPSENKIVAVKSDHCFDFLCLETLCVQKQLVGYNDEILNIKLLGSQENFIAVATNSSDIKIFHIDSMACQILAGHSDIVLSIDVFPDRSHFASSSKDNTIRLWKLDEEAVHAECLAVGSGHTHAVNCVAACNLGSGFMVSGSQDHTLKIWSINNKLTTPVLHVKHTIMAHTKDINTVAIAPNDKLIATGSQDKTAKLWSTYDGKLTGKFEGHKRGIWCVQFSPMDKILASTSADGTVKLWSITNFTCLKTLEGHDCSVLNIVFTVKGTQIISAGSDGLLKLWIIKNSECVQTIEAHDDKIWTLCSNKDNSLLISGSADSMIIVLEDVTENVIAKASKHEENVVLQRQEMLNFMQEKRYGKALYLAIALSQPYTALNIVKDLLWENYGRENLKKYLLQLTIGQKQTLLNFIAAWNTNSHNSFEAQVVLKFLLANTPPNEIEDFPNSQSVIEALLPYTERHYQRLSKTMRQSKFLDYSWHVMKMQSHEDSV</sequence>
<dbReference type="InterPro" id="IPR036322">
    <property type="entry name" value="WD40_repeat_dom_sf"/>
</dbReference>
<dbReference type="Pfam" id="PF08625">
    <property type="entry name" value="Utp13"/>
    <property type="match status" value="1"/>
</dbReference>
<keyword evidence="4" id="KW-0539">Nucleus</keyword>
<dbReference type="PROSITE" id="PS00678">
    <property type="entry name" value="WD_REPEATS_1"/>
    <property type="match status" value="3"/>
</dbReference>
<proteinExistence type="predicted"/>
<evidence type="ECO:0000256" key="2">
    <source>
        <dbReference type="ARBA" id="ARBA00022574"/>
    </source>
</evidence>